<accession>A3GF13</accession>
<proteinExistence type="predicted"/>
<evidence type="ECO:0008006" key="4">
    <source>
        <dbReference type="Google" id="ProtNLM"/>
    </source>
</evidence>
<dbReference type="OMA" id="KCYLRTI"/>
<feature type="region of interest" description="Disordered" evidence="1">
    <location>
        <begin position="1"/>
        <end position="49"/>
    </location>
</feature>
<name>A3GF13_PICST</name>
<dbReference type="SUPFAM" id="SSF64356">
    <property type="entry name" value="SNARE-like"/>
    <property type="match status" value="1"/>
</dbReference>
<comment type="caution">
    <text evidence="2">The sequence shown here is derived from an EMBL/GenBank/DDBJ whole genome shotgun (WGS) entry which is preliminary data.</text>
</comment>
<sequence>MSETGQPATPVATQSPPATHSIPSTTEKSQGSSVNSQVSQTSAKSKNSPKSQTIQFVSFISRNDKPLYIQSFGLVSSTSSESDSSSSPSFDAENANKFLKYNFLSHMALDIFSSPASLSMREQQSHSAEAASGVLLLFIQDEIAVYGYETNNGLKVVVGISNSPSISESNSHRNIKNLFLDIQKCYLRTICNPFNNLGSDVDINENETILQTPTFDTNIKRIVNRWNEL</sequence>
<feature type="compositionally biased region" description="Polar residues" evidence="1">
    <location>
        <begin position="1"/>
        <end position="28"/>
    </location>
</feature>
<dbReference type="InterPro" id="IPR011012">
    <property type="entry name" value="Longin-like_dom_sf"/>
</dbReference>
<feature type="compositionally biased region" description="Low complexity" evidence="1">
    <location>
        <begin position="29"/>
        <end position="42"/>
    </location>
</feature>
<gene>
    <name evidence="2" type="ORF">PICST_28080</name>
</gene>
<dbReference type="HOGENOM" id="CLU_097630_0_0_1"/>
<dbReference type="FunCoup" id="A3GF13">
    <property type="interactions" value="24"/>
</dbReference>
<organism evidence="2 3">
    <name type="scientific">Scheffersomyces stipitis (strain ATCC 58785 / CBS 6054 / NBRC 10063 / NRRL Y-11545)</name>
    <name type="common">Yeast</name>
    <name type="synonym">Pichia stipitis</name>
    <dbReference type="NCBI Taxonomy" id="322104"/>
    <lineage>
        <taxon>Eukaryota</taxon>
        <taxon>Fungi</taxon>
        <taxon>Dikarya</taxon>
        <taxon>Ascomycota</taxon>
        <taxon>Saccharomycotina</taxon>
        <taxon>Pichiomycetes</taxon>
        <taxon>Debaryomycetaceae</taxon>
        <taxon>Scheffersomyces</taxon>
    </lineage>
</organism>
<evidence type="ECO:0000313" key="2">
    <source>
        <dbReference type="EMBL" id="EAZ63677.2"/>
    </source>
</evidence>
<dbReference type="GO" id="GO:0006888">
    <property type="term" value="P:endoplasmic reticulum to Golgi vesicle-mediated transport"/>
    <property type="evidence" value="ECO:0007669"/>
    <property type="project" value="InterPro"/>
</dbReference>
<protein>
    <recommendedName>
        <fullName evidence="4">Sedlin</fullName>
    </recommendedName>
</protein>
<dbReference type="Proteomes" id="UP000002258">
    <property type="component" value="Chromosome 1"/>
</dbReference>
<keyword evidence="3" id="KW-1185">Reference proteome</keyword>
<dbReference type="KEGG" id="pic:PICST_28080"/>
<reference evidence="2 3" key="1">
    <citation type="journal article" date="2007" name="Nat. Biotechnol.">
        <title>Genome sequence of the lignocellulose-bioconverting and xylose-fermenting yeast Pichia stipitis.</title>
        <authorList>
            <person name="Jeffries T.W."/>
            <person name="Grigoriev I.V."/>
            <person name="Grimwood J."/>
            <person name="Laplaza J.M."/>
            <person name="Aerts A."/>
            <person name="Salamov A."/>
            <person name="Schmutz J."/>
            <person name="Lindquist E."/>
            <person name="Dehal P."/>
            <person name="Shapiro H."/>
            <person name="Jin Y.S."/>
            <person name="Passoth V."/>
            <person name="Richardson P.M."/>
        </authorList>
    </citation>
    <scope>NUCLEOTIDE SEQUENCE [LARGE SCALE GENOMIC DNA]</scope>
    <source>
        <strain evidence="3">ATCC 58785 / CBS 6054 / NBRC 10063 / NRRL Y-11545</strain>
    </source>
</reference>
<dbReference type="STRING" id="322104.A3GF13"/>
<dbReference type="RefSeq" id="XP_001387700.2">
    <property type="nucleotide sequence ID" value="XM_001387663.1"/>
</dbReference>
<dbReference type="GeneID" id="4850862"/>
<evidence type="ECO:0000256" key="1">
    <source>
        <dbReference type="SAM" id="MobiDB-lite"/>
    </source>
</evidence>
<dbReference type="AlphaFoldDB" id="A3GF13"/>
<dbReference type="EMBL" id="AAVQ01000001">
    <property type="protein sequence ID" value="EAZ63677.2"/>
    <property type="molecule type" value="Genomic_DNA"/>
</dbReference>
<evidence type="ECO:0000313" key="3">
    <source>
        <dbReference type="Proteomes" id="UP000002258"/>
    </source>
</evidence>
<dbReference type="Gene3D" id="3.30.450.70">
    <property type="match status" value="1"/>
</dbReference>
<dbReference type="OrthoDB" id="18320at2759"/>
<dbReference type="InterPro" id="IPR006722">
    <property type="entry name" value="Sedlin"/>
</dbReference>
<dbReference type="GO" id="GO:0005737">
    <property type="term" value="C:cytoplasm"/>
    <property type="evidence" value="ECO:0007669"/>
    <property type="project" value="GOC"/>
</dbReference>
<dbReference type="InParanoid" id="A3GF13"/>
<dbReference type="eggNOG" id="ENOG502SG8J">
    <property type="taxonomic scope" value="Eukaryota"/>
</dbReference>
<dbReference type="PANTHER" id="PTHR12403">
    <property type="entry name" value="TRAFFICKING PROTEIN PARTICLE COMPLEX SUBUNIT 2"/>
    <property type="match status" value="1"/>
</dbReference>
<dbReference type="Pfam" id="PF04628">
    <property type="entry name" value="Sedlin_N"/>
    <property type="match status" value="1"/>
</dbReference>